<dbReference type="PANTHER" id="PTHR10030:SF37">
    <property type="entry name" value="ALPHA-L-FUCOSIDASE-RELATED"/>
    <property type="match status" value="1"/>
</dbReference>
<dbReference type="GO" id="GO:0016139">
    <property type="term" value="P:glycoside catabolic process"/>
    <property type="evidence" value="ECO:0007669"/>
    <property type="project" value="TreeGrafter"/>
</dbReference>
<evidence type="ECO:0000256" key="5">
    <source>
        <dbReference type="ARBA" id="ARBA00022801"/>
    </source>
</evidence>
<evidence type="ECO:0000256" key="1">
    <source>
        <dbReference type="ARBA" id="ARBA00004071"/>
    </source>
</evidence>
<evidence type="ECO:0000256" key="7">
    <source>
        <dbReference type="SAM" id="SignalP"/>
    </source>
</evidence>
<dbReference type="InterPro" id="IPR016286">
    <property type="entry name" value="FUC_metazoa-typ"/>
</dbReference>
<keyword evidence="4 7" id="KW-0732">Signal</keyword>
<comment type="similarity">
    <text evidence="2">Belongs to the glycosyl hydrolase 29 family.</text>
</comment>
<evidence type="ECO:0000313" key="9">
    <source>
        <dbReference type="EMBL" id="CED84345.1"/>
    </source>
</evidence>
<proteinExistence type="inferred from homology"/>
<dbReference type="Pfam" id="PF01120">
    <property type="entry name" value="Alpha_L_fucos"/>
    <property type="match status" value="1"/>
</dbReference>
<dbReference type="Gene3D" id="3.20.20.80">
    <property type="entry name" value="Glycosidases"/>
    <property type="match status" value="1"/>
</dbReference>
<keyword evidence="6" id="KW-0326">Glycosidase</keyword>
<feature type="signal peptide" evidence="7">
    <location>
        <begin position="1"/>
        <end position="17"/>
    </location>
</feature>
<dbReference type="InterPro" id="IPR000933">
    <property type="entry name" value="Glyco_hydro_29"/>
</dbReference>
<dbReference type="SUPFAM" id="SSF51445">
    <property type="entry name" value="(Trans)glycosidases"/>
    <property type="match status" value="1"/>
</dbReference>
<keyword evidence="5" id="KW-0378">Hydrolase</keyword>
<feature type="chain" id="PRO_5002522157" description="alpha-L-fucosidase" evidence="7">
    <location>
        <begin position="18"/>
        <end position="815"/>
    </location>
</feature>
<feature type="domain" description="Glycoside hydrolase family 29 N-terminal" evidence="8">
    <location>
        <begin position="350"/>
        <end position="697"/>
    </location>
</feature>
<dbReference type="InterPro" id="IPR057739">
    <property type="entry name" value="Glyco_hydro_29_N"/>
</dbReference>
<evidence type="ECO:0000256" key="6">
    <source>
        <dbReference type="ARBA" id="ARBA00023295"/>
    </source>
</evidence>
<dbReference type="PANTHER" id="PTHR10030">
    <property type="entry name" value="ALPHA-L-FUCOSIDASE"/>
    <property type="match status" value="1"/>
</dbReference>
<comment type="function">
    <text evidence="1">Alpha-L-fucosidase is responsible for hydrolyzing the alpha-1,6-linked fucose joined to the reducing-end N-acetylglucosamine of the carbohydrate moieties of glycoproteins.</text>
</comment>
<protein>
    <recommendedName>
        <fullName evidence="3">alpha-L-fucosidase</fullName>
        <ecNumber evidence="3">3.2.1.51</ecNumber>
    </recommendedName>
</protein>
<dbReference type="GO" id="GO:0006004">
    <property type="term" value="P:fucose metabolic process"/>
    <property type="evidence" value="ECO:0007669"/>
    <property type="project" value="InterPro"/>
</dbReference>
<dbReference type="AlphaFoldDB" id="A0A0F7SV09"/>
<evidence type="ECO:0000256" key="2">
    <source>
        <dbReference type="ARBA" id="ARBA00007951"/>
    </source>
</evidence>
<reference evidence="9" key="1">
    <citation type="submission" date="2014-08" db="EMBL/GenBank/DDBJ databases">
        <authorList>
            <person name="Sharma Rahul"/>
            <person name="Thines Marco"/>
        </authorList>
    </citation>
    <scope>NUCLEOTIDE SEQUENCE</scope>
</reference>
<name>A0A0F7SV09_PHARH</name>
<accession>A0A0F7SV09</accession>
<evidence type="ECO:0000256" key="3">
    <source>
        <dbReference type="ARBA" id="ARBA00012662"/>
    </source>
</evidence>
<dbReference type="SMART" id="SM00812">
    <property type="entry name" value="Alpha_L_fucos"/>
    <property type="match status" value="1"/>
</dbReference>
<dbReference type="PRINTS" id="PR00741">
    <property type="entry name" value="GLHYDRLASE29"/>
</dbReference>
<dbReference type="InterPro" id="IPR017853">
    <property type="entry name" value="GH"/>
</dbReference>
<evidence type="ECO:0000259" key="8">
    <source>
        <dbReference type="Pfam" id="PF01120"/>
    </source>
</evidence>
<evidence type="ECO:0000256" key="4">
    <source>
        <dbReference type="ARBA" id="ARBA00022729"/>
    </source>
</evidence>
<sequence length="815" mass="92937">MIHLLLYLLSFLSPQEPEEVQSVPISLERYFNNKAASYSGEALNGGFDGAGRTYPSEENCLPTGSWKDKGVQFDLPRFWAGLQYDNIVAESQTIALPEPVEVSSLHLLVAGDWSDGASKEKILAEFTDGSSEELEVDVKNWWSIHWLNQGTIQCPYHFTSYKQKSYNSTQIHSVTLPVHSSASLGSIRLPARASLNALHVFAVTLTPSLRSIDPYRAVEVLNVEATSNWIDDHQRRAQIVKVSLRNPHSISAHSDVRAWIHEAISIDLRGLRPGWEVVKQVTVTRIPPGDYVDVEVLVQPVGGFRESKPWDRLGEIKVVATKSSRTRFTENTWTIGKVNGTGRLVRDWEHWRDDTTSLEFHQSPKWFDGAKFGIFIHWGLYSVPAWTNQGRYAEWYWYWLHQDGKHSETYNHHLDQYGPDVKYDDFIPSFDGSEFNATFWIDLFTSAGAKYFVLTTKHHDGFALFDTLDTSNRSTVSLGPGGRDYVRELFEAADRKGGIKKGTYFSMPEWFNPDYSRYGWQGWPGGLAKDIYHPGQLEPYTGHVPVDDYVDDLQLQQMRILSNLGSDIMWCDIGGANHTGLFASEWYRNTSKTGRQVAMNDRCGIAPDFSTPEYERFSTVQSGKWETCEGIDPYSFGYNKATKDSEYKSAKEIIHNLIDITSKNGNYLLNIGPTGEGKIIPVMIRNLLQAGRWLETHERAIYDTVPYPLLPELVLPSQNINLRFTRTTFSFFIIALMRPTSPVFTIPTRLPILPGDKIYLLSNKRQKSIDKRNGVARELELDWEFGKNEEQVKITVEENDTDEDSLAWVFEIRYQ</sequence>
<organism evidence="9">
    <name type="scientific">Phaffia rhodozyma</name>
    <name type="common">Yeast</name>
    <name type="synonym">Xanthophyllomyces dendrorhous</name>
    <dbReference type="NCBI Taxonomy" id="264483"/>
    <lineage>
        <taxon>Eukaryota</taxon>
        <taxon>Fungi</taxon>
        <taxon>Dikarya</taxon>
        <taxon>Basidiomycota</taxon>
        <taxon>Agaricomycotina</taxon>
        <taxon>Tremellomycetes</taxon>
        <taxon>Cystofilobasidiales</taxon>
        <taxon>Mrakiaceae</taxon>
        <taxon>Phaffia</taxon>
    </lineage>
</organism>
<dbReference type="EMBL" id="LN483157">
    <property type="protein sequence ID" value="CED84345.1"/>
    <property type="molecule type" value="Genomic_DNA"/>
</dbReference>
<dbReference type="EC" id="3.2.1.51" evidence="3"/>
<dbReference type="GO" id="GO:0004560">
    <property type="term" value="F:alpha-L-fucosidase activity"/>
    <property type="evidence" value="ECO:0007669"/>
    <property type="project" value="UniProtKB-EC"/>
</dbReference>